<name>A0A4Z1HCU4_9HELO</name>
<dbReference type="AlphaFoldDB" id="A0A4Z1HCU4"/>
<keyword evidence="2" id="KW-1185">Reference proteome</keyword>
<evidence type="ECO:0000313" key="1">
    <source>
        <dbReference type="EMBL" id="TGO46926.1"/>
    </source>
</evidence>
<accession>A0A4Z1HCU4</accession>
<dbReference type="EMBL" id="PQXN01000300">
    <property type="protein sequence ID" value="TGO46926.1"/>
    <property type="molecule type" value="Genomic_DNA"/>
</dbReference>
<proteinExistence type="predicted"/>
<dbReference type="OrthoDB" id="3526372at2759"/>
<dbReference type="Proteomes" id="UP000297527">
    <property type="component" value="Unassembled WGS sequence"/>
</dbReference>
<gene>
    <name evidence="1" type="ORF">BCON_0301g00100</name>
</gene>
<sequence length="149" mass="17120">MTSNVVLNLEAFCKVFMLWLNTADIRNASVFHYNVNPETLREPTLTEKLSQHWDQLIDCYLMADYIKAPRYTNFIMNALTAKLKEFEGVLVDGDLPSEPLCNSCAKTVNIVWTETITTSPLRKLILDTLGSTRHIPWNMTKTLFSLPRH</sequence>
<reference evidence="1 2" key="1">
    <citation type="submission" date="2017-12" db="EMBL/GenBank/DDBJ databases">
        <title>Comparative genomics of Botrytis spp.</title>
        <authorList>
            <person name="Valero-Jimenez C.A."/>
            <person name="Tapia P."/>
            <person name="Veloso J."/>
            <person name="Silva-Moreno E."/>
            <person name="Staats M."/>
            <person name="Valdes J.H."/>
            <person name="Van Kan J.A.L."/>
        </authorList>
    </citation>
    <scope>NUCLEOTIDE SEQUENCE [LARGE SCALE GENOMIC DNA]</scope>
    <source>
        <strain evidence="1 2">MUCL11595</strain>
    </source>
</reference>
<comment type="caution">
    <text evidence="1">The sequence shown here is derived from an EMBL/GenBank/DDBJ whole genome shotgun (WGS) entry which is preliminary data.</text>
</comment>
<organism evidence="1 2">
    <name type="scientific">Botryotinia convoluta</name>
    <dbReference type="NCBI Taxonomy" id="54673"/>
    <lineage>
        <taxon>Eukaryota</taxon>
        <taxon>Fungi</taxon>
        <taxon>Dikarya</taxon>
        <taxon>Ascomycota</taxon>
        <taxon>Pezizomycotina</taxon>
        <taxon>Leotiomycetes</taxon>
        <taxon>Helotiales</taxon>
        <taxon>Sclerotiniaceae</taxon>
        <taxon>Botryotinia</taxon>
    </lineage>
</organism>
<evidence type="ECO:0000313" key="2">
    <source>
        <dbReference type="Proteomes" id="UP000297527"/>
    </source>
</evidence>
<protein>
    <submittedName>
        <fullName evidence="1">Uncharacterized protein</fullName>
    </submittedName>
</protein>